<gene>
    <name evidence="2" type="ORF">AB0L16_09385</name>
</gene>
<dbReference type="Proteomes" id="UP001552594">
    <property type="component" value="Unassembled WGS sequence"/>
</dbReference>
<proteinExistence type="predicted"/>
<dbReference type="PANTHER" id="PTHR42686:SF1">
    <property type="entry name" value="GH17980P-RELATED"/>
    <property type="match status" value="1"/>
</dbReference>
<dbReference type="CDD" id="cd19162">
    <property type="entry name" value="AKR_FDH"/>
    <property type="match status" value="1"/>
</dbReference>
<feature type="domain" description="NADP-dependent oxidoreductase" evidence="1">
    <location>
        <begin position="11"/>
        <end position="311"/>
    </location>
</feature>
<dbReference type="PANTHER" id="PTHR42686">
    <property type="entry name" value="GH17980P-RELATED"/>
    <property type="match status" value="1"/>
</dbReference>
<sequence>MIAPRFTTPSRLGFGAATIGNLYRAVTEEAAAEALDAAWQLGVRYFDTAPHYGLGLSERRLGSALAGRPRHEFVVSTKVGRRLDPRDAPVNDLEEGGYAVESCLRRVWDFSADGVRRTLDDSLSRLGLDHVDVVYIHDPDDHVEEALSGAYPALAALRDQGVIRAIGIGMNQWEVPARFVAETDIDVVMLAGRYTLHEQPALEELLPRCVERGVRVVAAAVFNTGLLSATEIGDDARYNFTSAPRGPILRARRLAEVCRRHDVALPHAALQFPLAHPAVEAVVVGARSAQHIADDAGWLATPIPDALWADLRDEGLIPANAPVPGDHPA</sequence>
<dbReference type="InterPro" id="IPR036812">
    <property type="entry name" value="NAD(P)_OxRdtase_dom_sf"/>
</dbReference>
<name>A0ABV3JUX1_STRON</name>
<evidence type="ECO:0000313" key="2">
    <source>
        <dbReference type="EMBL" id="MEV5506676.1"/>
    </source>
</evidence>
<accession>A0ABV3JUX1</accession>
<dbReference type="InterPro" id="IPR023210">
    <property type="entry name" value="NADP_OxRdtase_dom"/>
</dbReference>
<evidence type="ECO:0000313" key="3">
    <source>
        <dbReference type="Proteomes" id="UP001552594"/>
    </source>
</evidence>
<dbReference type="InterPro" id="IPR020471">
    <property type="entry name" value="AKR"/>
</dbReference>
<evidence type="ECO:0000259" key="1">
    <source>
        <dbReference type="Pfam" id="PF00248"/>
    </source>
</evidence>
<comment type="caution">
    <text evidence="2">The sequence shown here is derived from an EMBL/GenBank/DDBJ whole genome shotgun (WGS) entry which is preliminary data.</text>
</comment>
<dbReference type="Gene3D" id="3.20.20.100">
    <property type="entry name" value="NADP-dependent oxidoreductase domain"/>
    <property type="match status" value="1"/>
</dbReference>
<dbReference type="EMBL" id="JBFAUK010000005">
    <property type="protein sequence ID" value="MEV5506676.1"/>
    <property type="molecule type" value="Genomic_DNA"/>
</dbReference>
<organism evidence="2 3">
    <name type="scientific">Streptomyces orinoci</name>
    <name type="common">Streptoverticillium orinoci</name>
    <dbReference type="NCBI Taxonomy" id="67339"/>
    <lineage>
        <taxon>Bacteria</taxon>
        <taxon>Bacillati</taxon>
        <taxon>Actinomycetota</taxon>
        <taxon>Actinomycetes</taxon>
        <taxon>Kitasatosporales</taxon>
        <taxon>Streptomycetaceae</taxon>
        <taxon>Streptomyces</taxon>
    </lineage>
</organism>
<dbReference type="SUPFAM" id="SSF51430">
    <property type="entry name" value="NAD(P)-linked oxidoreductase"/>
    <property type="match status" value="1"/>
</dbReference>
<keyword evidence="3" id="KW-1185">Reference proteome</keyword>
<dbReference type="Pfam" id="PF00248">
    <property type="entry name" value="Aldo_ket_red"/>
    <property type="match status" value="1"/>
</dbReference>
<dbReference type="InterPro" id="IPR044477">
    <property type="entry name" value="FDH-like"/>
</dbReference>
<protein>
    <submittedName>
        <fullName evidence="2">Aldo/keto reductase</fullName>
    </submittedName>
</protein>
<reference evidence="2 3" key="1">
    <citation type="submission" date="2024-06" db="EMBL/GenBank/DDBJ databases">
        <title>The Natural Products Discovery Center: Release of the First 8490 Sequenced Strains for Exploring Actinobacteria Biosynthetic Diversity.</title>
        <authorList>
            <person name="Kalkreuter E."/>
            <person name="Kautsar S.A."/>
            <person name="Yang D."/>
            <person name="Bader C.D."/>
            <person name="Teijaro C.N."/>
            <person name="Fluegel L."/>
            <person name="Davis C.M."/>
            <person name="Simpson J.R."/>
            <person name="Lauterbach L."/>
            <person name="Steele A.D."/>
            <person name="Gui C."/>
            <person name="Meng S."/>
            <person name="Li G."/>
            <person name="Viehrig K."/>
            <person name="Ye F."/>
            <person name="Su P."/>
            <person name="Kiefer A.F."/>
            <person name="Nichols A."/>
            <person name="Cepeda A.J."/>
            <person name="Yan W."/>
            <person name="Fan B."/>
            <person name="Jiang Y."/>
            <person name="Adhikari A."/>
            <person name="Zheng C.-J."/>
            <person name="Schuster L."/>
            <person name="Cowan T.M."/>
            <person name="Smanski M.J."/>
            <person name="Chevrette M.G."/>
            <person name="De Carvalho L.P.S."/>
            <person name="Shen B."/>
        </authorList>
    </citation>
    <scope>NUCLEOTIDE SEQUENCE [LARGE SCALE GENOMIC DNA]</scope>
    <source>
        <strain evidence="2 3">NPDC052347</strain>
    </source>
</reference>